<keyword evidence="2" id="KW-1185">Reference proteome</keyword>
<protein>
    <submittedName>
        <fullName evidence="1">Uncharacterized protein</fullName>
    </submittedName>
</protein>
<reference evidence="1 2" key="1">
    <citation type="journal article" date="2014" name="Mol. Plant">
        <title>Chromosome Scale Genome Assembly and Transcriptome Profiling of Nannochloropsis gaditana in Nitrogen Depletion.</title>
        <authorList>
            <person name="Corteggiani Carpinelli E."/>
            <person name="Telatin A."/>
            <person name="Vitulo N."/>
            <person name="Forcato C."/>
            <person name="D'Angelo M."/>
            <person name="Schiavon R."/>
            <person name="Vezzi A."/>
            <person name="Giacometti G.M."/>
            <person name="Morosinotto T."/>
            <person name="Valle G."/>
        </authorList>
    </citation>
    <scope>NUCLEOTIDE SEQUENCE [LARGE SCALE GENOMIC DNA]</scope>
    <source>
        <strain evidence="1 2">B-31</strain>
    </source>
</reference>
<accession>W7UC89</accession>
<proteinExistence type="predicted"/>
<dbReference type="AlphaFoldDB" id="W7UC89"/>
<gene>
    <name evidence="1" type="ORF">Naga_100033g14</name>
</gene>
<dbReference type="EMBL" id="AZIL01000030">
    <property type="protein sequence ID" value="EWM30579.1"/>
    <property type="molecule type" value="Genomic_DNA"/>
</dbReference>
<comment type="caution">
    <text evidence="1">The sequence shown here is derived from an EMBL/GenBank/DDBJ whole genome shotgun (WGS) entry which is preliminary data.</text>
</comment>
<dbReference type="Proteomes" id="UP000019335">
    <property type="component" value="Chromosome 1"/>
</dbReference>
<evidence type="ECO:0000313" key="1">
    <source>
        <dbReference type="EMBL" id="EWM30579.1"/>
    </source>
</evidence>
<organism evidence="1 2">
    <name type="scientific">Nannochloropsis gaditana</name>
    <dbReference type="NCBI Taxonomy" id="72520"/>
    <lineage>
        <taxon>Eukaryota</taxon>
        <taxon>Sar</taxon>
        <taxon>Stramenopiles</taxon>
        <taxon>Ochrophyta</taxon>
        <taxon>Eustigmatophyceae</taxon>
        <taxon>Eustigmatales</taxon>
        <taxon>Monodopsidaceae</taxon>
        <taxon>Nannochloropsis</taxon>
    </lineage>
</organism>
<evidence type="ECO:0000313" key="2">
    <source>
        <dbReference type="Proteomes" id="UP000019335"/>
    </source>
</evidence>
<sequence length="88" mass="10128">MMRHPLQTISLIRGHRSEPCISLFLKSNNIASRPSNRFVSLTKLCVCELQDNDFERKTWGNTGTTFVCLLFPVSFHGELNPQDLPWHV</sequence>
<name>W7UC89_9STRA</name>